<gene>
    <name evidence="3" type="ORF">C1H84_03025</name>
</gene>
<dbReference type="PANTHER" id="PTHR42942">
    <property type="entry name" value="6-O-METHYLGUANINE DNA METHYLTRANSFERASE"/>
    <property type="match status" value="1"/>
</dbReference>
<protein>
    <submittedName>
        <fullName evidence="3">Cysteine methyltransferase</fullName>
    </submittedName>
</protein>
<dbReference type="AlphaFoldDB" id="A0A365YNI5"/>
<keyword evidence="1" id="KW-0227">DNA damage</keyword>
<keyword evidence="3" id="KW-0808">Transferase</keyword>
<dbReference type="GO" id="GO:0032259">
    <property type="term" value="P:methylation"/>
    <property type="evidence" value="ECO:0007669"/>
    <property type="project" value="UniProtKB-KW"/>
</dbReference>
<name>A0A365YNI5_9MICC</name>
<dbReference type="PANTHER" id="PTHR42942:SF1">
    <property type="entry name" value="ALKYLTRANSFERASE-LIKE PROTEIN 1"/>
    <property type="match status" value="1"/>
</dbReference>
<dbReference type="GO" id="GO:0008168">
    <property type="term" value="F:methyltransferase activity"/>
    <property type="evidence" value="ECO:0007669"/>
    <property type="project" value="UniProtKB-KW"/>
</dbReference>
<keyword evidence="3" id="KW-0489">Methyltransferase</keyword>
<reference evidence="3 4" key="1">
    <citation type="submission" date="2018-01" db="EMBL/GenBank/DDBJ databases">
        <title>Glutamicibacter soli strain NHPC-3 Whole genome sequence and assembly.</title>
        <authorList>
            <person name="Choudhury P."/>
            <person name="Gupta D."/>
            <person name="Sengupta K."/>
            <person name="Jawed A."/>
            <person name="Sultana N."/>
            <person name="Saha P."/>
        </authorList>
    </citation>
    <scope>NUCLEOTIDE SEQUENCE [LARGE SCALE GENOMIC DNA]</scope>
    <source>
        <strain evidence="3 4">NHPC-3</strain>
    </source>
</reference>
<accession>A0A365YNI5</accession>
<dbReference type="Proteomes" id="UP000252167">
    <property type="component" value="Unassembled WGS sequence"/>
</dbReference>
<evidence type="ECO:0000256" key="1">
    <source>
        <dbReference type="ARBA" id="ARBA00022763"/>
    </source>
</evidence>
<feature type="domain" description="Methylated-DNA-[protein]-cysteine S-methyltransferase DNA binding" evidence="2">
    <location>
        <begin position="34"/>
        <end position="97"/>
    </location>
</feature>
<keyword evidence="4" id="KW-1185">Reference proteome</keyword>
<sequence>MSGLGRTGCGARRTAWHNGVMTPAEREESLAYPDAVHELAQLVPRGAVLSYGDVAELLGSGSARQAGKAMGAAPEGTPWWRILRSDGTITGALMAEASGHWAAEELASPGRRIDMNRKRWKPDPAQWERIDALRAALGNPKMSEADDQL</sequence>
<dbReference type="InterPro" id="IPR036217">
    <property type="entry name" value="MethylDNA_cys_MeTrfase_DNAb"/>
</dbReference>
<dbReference type="Pfam" id="PF01035">
    <property type="entry name" value="DNA_binding_1"/>
    <property type="match status" value="1"/>
</dbReference>
<dbReference type="InterPro" id="IPR052520">
    <property type="entry name" value="ATL_DNA_repair"/>
</dbReference>
<dbReference type="InterPro" id="IPR036388">
    <property type="entry name" value="WH-like_DNA-bd_sf"/>
</dbReference>
<dbReference type="Gene3D" id="1.10.10.10">
    <property type="entry name" value="Winged helix-like DNA-binding domain superfamily/Winged helix DNA-binding domain"/>
    <property type="match status" value="1"/>
</dbReference>
<dbReference type="EMBL" id="POAF01000001">
    <property type="protein sequence ID" value="RBM04266.1"/>
    <property type="molecule type" value="Genomic_DNA"/>
</dbReference>
<dbReference type="SUPFAM" id="SSF46767">
    <property type="entry name" value="Methylated DNA-protein cysteine methyltransferase, C-terminal domain"/>
    <property type="match status" value="1"/>
</dbReference>
<comment type="caution">
    <text evidence="3">The sequence shown here is derived from an EMBL/GenBank/DDBJ whole genome shotgun (WGS) entry which is preliminary data.</text>
</comment>
<evidence type="ECO:0000259" key="2">
    <source>
        <dbReference type="Pfam" id="PF01035"/>
    </source>
</evidence>
<evidence type="ECO:0000313" key="4">
    <source>
        <dbReference type="Proteomes" id="UP000252167"/>
    </source>
</evidence>
<proteinExistence type="predicted"/>
<evidence type="ECO:0000313" key="3">
    <source>
        <dbReference type="EMBL" id="RBM04266.1"/>
    </source>
</evidence>
<dbReference type="InterPro" id="IPR014048">
    <property type="entry name" value="MethylDNA_cys_MeTrfase_DNA-bd"/>
</dbReference>
<dbReference type="CDD" id="cd06445">
    <property type="entry name" value="ATase"/>
    <property type="match status" value="1"/>
</dbReference>
<organism evidence="3 4">
    <name type="scientific">Glutamicibacter soli</name>
    <dbReference type="NCBI Taxonomy" id="453836"/>
    <lineage>
        <taxon>Bacteria</taxon>
        <taxon>Bacillati</taxon>
        <taxon>Actinomycetota</taxon>
        <taxon>Actinomycetes</taxon>
        <taxon>Micrococcales</taxon>
        <taxon>Micrococcaceae</taxon>
        <taxon>Glutamicibacter</taxon>
    </lineage>
</organism>
<dbReference type="GO" id="GO:0006281">
    <property type="term" value="P:DNA repair"/>
    <property type="evidence" value="ECO:0007669"/>
    <property type="project" value="InterPro"/>
</dbReference>